<sequence length="209" mass="23919">MEIMNISKQYKGTDRREAILEEAKRFFLEKGYAETSMSAIAAKVGGSKGTLWSHFPSKEALFRAVIERLAGEFHKVYTDLLNPQAEIEITLNQYGCHFCRNIIEPDKRALFRLAIVECWRFPEVGKIFYEAGPQTAMRKLASYFASAMEKKQIRQEDPEYAASFFLHSLCARSKASRLYNIPQENLANKEEIEADVSQIVSLFLKAYAP</sequence>
<dbReference type="KEGG" id="zmm:Zmob_0343"/>
<dbReference type="AlphaFoldDB" id="A0A0H3FWK1"/>
<dbReference type="InterPro" id="IPR009057">
    <property type="entry name" value="Homeodomain-like_sf"/>
</dbReference>
<name>A0A0H3FWK1_ZYMMA</name>
<feature type="domain" description="HTH tetR-type" evidence="5">
    <location>
        <begin position="13"/>
        <end position="73"/>
    </location>
</feature>
<dbReference type="InterPro" id="IPR039536">
    <property type="entry name" value="TetR_C_Proteobacteria"/>
</dbReference>
<evidence type="ECO:0000256" key="1">
    <source>
        <dbReference type="ARBA" id="ARBA00023015"/>
    </source>
</evidence>
<dbReference type="SUPFAM" id="SSF46689">
    <property type="entry name" value="Homeodomain-like"/>
    <property type="match status" value="1"/>
</dbReference>
<dbReference type="HOGENOM" id="CLU_069356_27_0_5"/>
<dbReference type="PANTHER" id="PTHR30055:SF146">
    <property type="entry name" value="HTH-TYPE TRANSCRIPTIONAL DUAL REGULATOR CECR"/>
    <property type="match status" value="1"/>
</dbReference>
<evidence type="ECO:0000256" key="4">
    <source>
        <dbReference type="PROSITE-ProRule" id="PRU00335"/>
    </source>
</evidence>
<dbReference type="Gene3D" id="1.10.357.10">
    <property type="entry name" value="Tetracycline Repressor, domain 2"/>
    <property type="match status" value="1"/>
</dbReference>
<organism evidence="6 7">
    <name type="scientific">Zymomonas mobilis subsp. mobilis (strain ATCC 10988 / DSM 424 / LMG 404 / NCIMB 8938 / NRRL B-806 / ZM1)</name>
    <dbReference type="NCBI Taxonomy" id="555217"/>
    <lineage>
        <taxon>Bacteria</taxon>
        <taxon>Pseudomonadati</taxon>
        <taxon>Pseudomonadota</taxon>
        <taxon>Alphaproteobacteria</taxon>
        <taxon>Sphingomonadales</taxon>
        <taxon>Zymomonadaceae</taxon>
        <taxon>Zymomonas</taxon>
    </lineage>
</organism>
<dbReference type="PANTHER" id="PTHR30055">
    <property type="entry name" value="HTH-TYPE TRANSCRIPTIONAL REGULATOR RUTR"/>
    <property type="match status" value="1"/>
</dbReference>
<dbReference type="FunFam" id="1.10.10.60:FF:000141">
    <property type="entry name" value="TetR family transcriptional regulator"/>
    <property type="match status" value="1"/>
</dbReference>
<dbReference type="GO" id="GO:0000976">
    <property type="term" value="F:transcription cis-regulatory region binding"/>
    <property type="evidence" value="ECO:0007669"/>
    <property type="project" value="TreeGrafter"/>
</dbReference>
<evidence type="ECO:0000313" key="7">
    <source>
        <dbReference type="Proteomes" id="UP000001494"/>
    </source>
</evidence>
<accession>A0A0H3FWK1</accession>
<evidence type="ECO:0000259" key="5">
    <source>
        <dbReference type="PROSITE" id="PS50977"/>
    </source>
</evidence>
<dbReference type="InterPro" id="IPR036271">
    <property type="entry name" value="Tet_transcr_reg_TetR-rel_C_sf"/>
</dbReference>
<dbReference type="SUPFAM" id="SSF48498">
    <property type="entry name" value="Tetracyclin repressor-like, C-terminal domain"/>
    <property type="match status" value="1"/>
</dbReference>
<dbReference type="Proteomes" id="UP000001494">
    <property type="component" value="Chromosome"/>
</dbReference>
<keyword evidence="1" id="KW-0805">Transcription regulation</keyword>
<dbReference type="Pfam" id="PF14246">
    <property type="entry name" value="TetR_C_7"/>
    <property type="match status" value="1"/>
</dbReference>
<dbReference type="Pfam" id="PF00440">
    <property type="entry name" value="TetR_N"/>
    <property type="match status" value="1"/>
</dbReference>
<keyword evidence="3" id="KW-0804">Transcription</keyword>
<feature type="DNA-binding region" description="H-T-H motif" evidence="4">
    <location>
        <begin position="36"/>
        <end position="55"/>
    </location>
</feature>
<protein>
    <submittedName>
        <fullName evidence="6">Transcriptional regulator, TetR family</fullName>
    </submittedName>
</protein>
<keyword evidence="2 4" id="KW-0238">DNA-binding</keyword>
<dbReference type="OrthoDB" id="9816431at2"/>
<dbReference type="GO" id="GO:0003700">
    <property type="term" value="F:DNA-binding transcription factor activity"/>
    <property type="evidence" value="ECO:0007669"/>
    <property type="project" value="TreeGrafter"/>
</dbReference>
<proteinExistence type="predicted"/>
<dbReference type="InterPro" id="IPR001647">
    <property type="entry name" value="HTH_TetR"/>
</dbReference>
<reference evidence="6 7" key="1">
    <citation type="journal article" date="2011" name="J. Bacteriol.">
        <title>Genome sequence of the ethanol-producing Zymomonas mobilis subsp. mobilis lectotype strain ATCC 10988.</title>
        <authorList>
            <person name="Pappas K.M."/>
            <person name="Kouvelis V.N."/>
            <person name="Saunders E."/>
            <person name="Brettin T.S."/>
            <person name="Bruce D."/>
            <person name="Detter C."/>
            <person name="Balakireva M."/>
            <person name="Han C.S."/>
            <person name="Savvakis G."/>
            <person name="Kyrpides N.C."/>
            <person name="Typas M.A."/>
        </authorList>
    </citation>
    <scope>NUCLEOTIDE SEQUENCE [LARGE SCALE GENOMIC DNA]</scope>
    <source>
        <strain evidence="7">ATCC 10988 / DSM 424 / CCUG 17860 / LMG 404 / NCIMB 8938 / NRRL B-806 / ZM1</strain>
    </source>
</reference>
<dbReference type="eggNOG" id="COG1309">
    <property type="taxonomic scope" value="Bacteria"/>
</dbReference>
<dbReference type="EMBL" id="CP002850">
    <property type="protein sequence ID" value="AEH62193.1"/>
    <property type="molecule type" value="Genomic_DNA"/>
</dbReference>
<dbReference type="InterPro" id="IPR050109">
    <property type="entry name" value="HTH-type_TetR-like_transc_reg"/>
</dbReference>
<evidence type="ECO:0000313" key="6">
    <source>
        <dbReference type="EMBL" id="AEH62193.1"/>
    </source>
</evidence>
<evidence type="ECO:0000256" key="2">
    <source>
        <dbReference type="ARBA" id="ARBA00023125"/>
    </source>
</evidence>
<gene>
    <name evidence="6" type="ordered locus">Zmob_0343</name>
</gene>
<dbReference type="PRINTS" id="PR00455">
    <property type="entry name" value="HTHTETR"/>
</dbReference>
<dbReference type="PROSITE" id="PS50977">
    <property type="entry name" value="HTH_TETR_2"/>
    <property type="match status" value="1"/>
</dbReference>
<evidence type="ECO:0000256" key="3">
    <source>
        <dbReference type="ARBA" id="ARBA00023163"/>
    </source>
</evidence>